<dbReference type="GeneID" id="13301960"/>
<dbReference type="CDD" id="cd03801">
    <property type="entry name" value="GT4_PimA-like"/>
    <property type="match status" value="1"/>
</dbReference>
<dbReference type="InterPro" id="IPR001296">
    <property type="entry name" value="Glyco_trans_1"/>
</dbReference>
<dbReference type="Pfam" id="PF00534">
    <property type="entry name" value="Glycos_transf_1"/>
    <property type="match status" value="1"/>
</dbReference>
<dbReference type="EMBL" id="CP023154">
    <property type="protein sequence ID" value="QEK79000.1"/>
    <property type="molecule type" value="Genomic_DNA"/>
</dbReference>
<keyword evidence="3" id="KW-0808">Transferase</keyword>
<protein>
    <submittedName>
        <fullName evidence="3">Glycosyltransferase family 1 protein</fullName>
    </submittedName>
</protein>
<dbReference type="PANTHER" id="PTHR45947:SF3">
    <property type="entry name" value="SULFOQUINOVOSYL TRANSFERASE SQD2"/>
    <property type="match status" value="1"/>
</dbReference>
<evidence type="ECO:0000259" key="2">
    <source>
        <dbReference type="Pfam" id="PF13439"/>
    </source>
</evidence>
<feature type="domain" description="Glycosyltransferase subfamily 4-like N-terminal" evidence="2">
    <location>
        <begin position="20"/>
        <end position="186"/>
    </location>
</feature>
<organism evidence="3 4">
    <name type="scientific">Pyrococcus furiosus (strain ATCC 43587 / DSM 3638 / JCM 8422 / Vc1)</name>
    <dbReference type="NCBI Taxonomy" id="186497"/>
    <lineage>
        <taxon>Archaea</taxon>
        <taxon>Methanobacteriati</taxon>
        <taxon>Methanobacteriota</taxon>
        <taxon>Thermococci</taxon>
        <taxon>Thermococcales</taxon>
        <taxon>Thermococcaceae</taxon>
        <taxon>Pyrococcus</taxon>
    </lineage>
</organism>
<dbReference type="InterPro" id="IPR028098">
    <property type="entry name" value="Glyco_trans_4-like_N"/>
</dbReference>
<dbReference type="PANTHER" id="PTHR45947">
    <property type="entry name" value="SULFOQUINOVOSYL TRANSFERASE SQD2"/>
    <property type="match status" value="1"/>
</dbReference>
<dbReference type="OrthoDB" id="132546at2157"/>
<dbReference type="AlphaFoldDB" id="A0A5C0XW20"/>
<reference evidence="3 4" key="1">
    <citation type="submission" date="2017-08" db="EMBL/GenBank/DDBJ databases">
        <title>Resequencing and Reannotation of the genome of Pyrococcus furiosus type strain DSM3638.</title>
        <authorList>
            <person name="Reichelt R.M."/>
            <person name="Bunk B."/>
        </authorList>
    </citation>
    <scope>NUCLEOTIDE SEQUENCE [LARGE SCALE GENOMIC DNA]</scope>
    <source>
        <strain evidence="3 4">DSM 3638</strain>
    </source>
</reference>
<dbReference type="GeneID" id="41713168"/>
<proteinExistence type="predicted"/>
<dbReference type="Gene3D" id="3.40.50.2000">
    <property type="entry name" value="Glycogen Phosphorylase B"/>
    <property type="match status" value="2"/>
</dbReference>
<dbReference type="RefSeq" id="WP_011012511.1">
    <property type="nucleotide sequence ID" value="NC_003413.1"/>
</dbReference>
<gene>
    <name evidence="3" type="ORF">PFDSM3638_06805</name>
</gene>
<dbReference type="GO" id="GO:0016757">
    <property type="term" value="F:glycosyltransferase activity"/>
    <property type="evidence" value="ECO:0007669"/>
    <property type="project" value="InterPro"/>
</dbReference>
<sequence length="373" mass="43329">MGETLRIAFIYDVIYPWVKGGVERRLYEIAKRLAEKHEVHIYGYKHWDGKKIQEMNGIFYHGTIKPKKIYHGNRRAILPPIFHSINLLFLLKGQHLDIIDCQATPYFPCYASRVSNSNLVITWHEFWGNYWLKYLGRAGFFGKIIERGLFVLTDNHIAVSLKTKKDLYKAGLRKNIYVVPNGIDFEKIQEIKPSSYTSDIIFVGRLIKEKNVPLLLKALTIIKQDIPDVKAVVVGDGPEREYLEKLSFKLNLQDNVKFLGFLNRYEDVVALMKASKVFAFPSLREGFGIVVIEANASGLPVVTVEHEMNASKDLILEWKNGFIAKVNEKDFAEKILIALEKRKKMKKLSTEIARKYNWNEIVKKLERYYRWIA</sequence>
<evidence type="ECO:0000259" key="1">
    <source>
        <dbReference type="Pfam" id="PF00534"/>
    </source>
</evidence>
<feature type="domain" description="Glycosyl transferase family 1" evidence="1">
    <location>
        <begin position="196"/>
        <end position="351"/>
    </location>
</feature>
<dbReference type="Pfam" id="PF13439">
    <property type="entry name" value="Glyco_transf_4"/>
    <property type="match status" value="1"/>
</dbReference>
<dbReference type="Proteomes" id="UP000324354">
    <property type="component" value="Chromosome"/>
</dbReference>
<evidence type="ECO:0000313" key="4">
    <source>
        <dbReference type="Proteomes" id="UP000324354"/>
    </source>
</evidence>
<accession>A0A5C0XW20</accession>
<dbReference type="InterPro" id="IPR050194">
    <property type="entry name" value="Glycosyltransferase_grp1"/>
</dbReference>
<name>A0A5C0XW20_PYRFU</name>
<dbReference type="SUPFAM" id="SSF53756">
    <property type="entry name" value="UDP-Glycosyltransferase/glycogen phosphorylase"/>
    <property type="match status" value="1"/>
</dbReference>
<evidence type="ECO:0000313" key="3">
    <source>
        <dbReference type="EMBL" id="QEK79000.1"/>
    </source>
</evidence>